<feature type="region of interest" description="Disordered" evidence="2">
    <location>
        <begin position="1941"/>
        <end position="1971"/>
    </location>
</feature>
<feature type="region of interest" description="Disordered" evidence="2">
    <location>
        <begin position="2799"/>
        <end position="2830"/>
    </location>
</feature>
<feature type="compositionally biased region" description="Basic and acidic residues" evidence="2">
    <location>
        <begin position="1853"/>
        <end position="1870"/>
    </location>
</feature>
<dbReference type="InterPro" id="IPR026202">
    <property type="entry name" value="GOLGB1"/>
</dbReference>
<feature type="compositionally biased region" description="Basic and acidic residues" evidence="2">
    <location>
        <begin position="1461"/>
        <end position="1514"/>
    </location>
</feature>
<feature type="compositionally biased region" description="Basic and acidic residues" evidence="2">
    <location>
        <begin position="1603"/>
        <end position="1625"/>
    </location>
</feature>
<evidence type="ECO:0000256" key="3">
    <source>
        <dbReference type="SAM" id="Phobius"/>
    </source>
</evidence>
<feature type="compositionally biased region" description="Basic and acidic residues" evidence="2">
    <location>
        <begin position="2398"/>
        <end position="2440"/>
    </location>
</feature>
<keyword evidence="3" id="KW-0472">Membrane</keyword>
<feature type="region of interest" description="Disordered" evidence="2">
    <location>
        <begin position="2534"/>
        <end position="2577"/>
    </location>
</feature>
<feature type="coiled-coil region" evidence="1">
    <location>
        <begin position="498"/>
        <end position="539"/>
    </location>
</feature>
<dbReference type="Proteomes" id="UP000736164">
    <property type="component" value="Unassembled WGS sequence"/>
</dbReference>
<feature type="region of interest" description="Disordered" evidence="2">
    <location>
        <begin position="333"/>
        <end position="447"/>
    </location>
</feature>
<feature type="coiled-coil region" evidence="1">
    <location>
        <begin position="23"/>
        <end position="50"/>
    </location>
</feature>
<dbReference type="GO" id="GO:0005793">
    <property type="term" value="C:endoplasmic reticulum-Golgi intermediate compartment"/>
    <property type="evidence" value="ECO:0007669"/>
    <property type="project" value="TreeGrafter"/>
</dbReference>
<dbReference type="GO" id="GO:0005801">
    <property type="term" value="C:cis-Golgi network"/>
    <property type="evidence" value="ECO:0007669"/>
    <property type="project" value="TreeGrafter"/>
</dbReference>
<name>A0A8J7T9M0_ATRSP</name>
<feature type="coiled-coil region" evidence="1">
    <location>
        <begin position="75"/>
        <end position="174"/>
    </location>
</feature>
<evidence type="ECO:0000313" key="4">
    <source>
        <dbReference type="EMBL" id="MBN3315803.1"/>
    </source>
</evidence>
<feature type="transmembrane region" description="Helical" evidence="3">
    <location>
        <begin position="2919"/>
        <end position="2939"/>
    </location>
</feature>
<dbReference type="PANTHER" id="PTHR18887:SF2">
    <property type="entry name" value="GOLGIN SUBFAMILY B MEMBER 1"/>
    <property type="match status" value="1"/>
</dbReference>
<dbReference type="PANTHER" id="PTHR18887">
    <property type="entry name" value="GOLGI-ASSOCIATED PROTEIN GCP360-RELATED"/>
    <property type="match status" value="1"/>
</dbReference>
<evidence type="ECO:0000256" key="1">
    <source>
        <dbReference type="SAM" id="Coils"/>
    </source>
</evidence>
<accession>A0A8J7T9M0</accession>
<feature type="compositionally biased region" description="Basic and acidic residues" evidence="2">
    <location>
        <begin position="2215"/>
        <end position="2260"/>
    </location>
</feature>
<keyword evidence="3" id="KW-1133">Transmembrane helix</keyword>
<feature type="region of interest" description="Disordered" evidence="2">
    <location>
        <begin position="2140"/>
        <end position="2170"/>
    </location>
</feature>
<feature type="coiled-coil region" evidence="1">
    <location>
        <begin position="2835"/>
        <end position="2869"/>
    </location>
</feature>
<keyword evidence="5" id="KW-1185">Reference proteome</keyword>
<feature type="region of interest" description="Disordered" evidence="2">
    <location>
        <begin position="465"/>
        <end position="494"/>
    </location>
</feature>
<feature type="non-terminal residue" evidence="4">
    <location>
        <position position="2940"/>
    </location>
</feature>
<comment type="caution">
    <text evidence="4">The sequence shown here is derived from an EMBL/GenBank/DDBJ whole genome shotgun (WGS) entry which is preliminary data.</text>
</comment>
<feature type="compositionally biased region" description="Basic and acidic residues" evidence="2">
    <location>
        <begin position="1632"/>
        <end position="1647"/>
    </location>
</feature>
<feature type="region of interest" description="Disordered" evidence="2">
    <location>
        <begin position="2398"/>
        <end position="2466"/>
    </location>
</feature>
<feature type="compositionally biased region" description="Basic and acidic residues" evidence="2">
    <location>
        <begin position="1804"/>
        <end position="1832"/>
    </location>
</feature>
<feature type="region of interest" description="Disordered" evidence="2">
    <location>
        <begin position="1804"/>
        <end position="1870"/>
    </location>
</feature>
<sequence length="2940" mass="330719">MASEGPGVGEDVLDRLAQTEQLVVQLKEVIRERDAKLQSAERQLKSLLKLSMTISTRDLVIDKNLKGDKCCDTIKNAEEREAADAKLSKLKLQAKAKVVTLNKQIEELKGQARPSAEGSQSPDVSLSLAPGLEEELQQLRLRFQEEESVSRTLREQLEVSEQRLREKEESHAEQLRVLQAVVCEKDARFQEQVQKHEEELLRAAAQSQVQAQADSELQQALRSAQRRTEELEESLRSRSQVLEMLQQEILSADQQKQILTAQFRQMEAELEEAGRQREEQQQRWADKAAKAEAQLAELIGRLEAAEGERAETAKREEEEAAEISFLRERLEAAERERDEAVRRERDEAARREAELVSLSEKLEAAEGERDEAVRRERDEAARREAELVSLSEKLEAAEGERDEAVRRERDEAARREAELVSLSEKLEAAEGERDEAVKRERDEAARREAELTDLRERLEMAERAREAALERKDGLPPEEREEEKGEGASLPSDPGLCLSALQGALRAVETKLGSLSEEKRESEARCSELAQSLEALQASFSRALCRCSPRDCIFQAALAYVEQHEEATATDVYADQSYTLVSGQLHESIAEGEESAARIQQLEEQINTWQVSRGRDCPGECQFKYEFKISILSGIYLSLSAECCTSSSKQLSTPFKILWLSHVHLSLPFMHCSFLKPREDTGSPPTPRTCHPVSPCFLTPTPSLWNNPSNLPTSHPPPPPDSGLQACCYFRVYKPVAATVLVLMHAAGLQVSRGSCPGELAQPTSLTHLLCHDSRAPAEPVPLLRASPSCSRVEPRDLEAGLEGESQRDLGAEFTLNSGALVWKNDLHHHKAFSNLLSSSESWWPGDWEGLYHIGILVLEEHANKKRLELSMQTEPQTCSCPVPVSQTMGISFFQGPVKSVTEQRPDLRQGDQIAAATAHCQFSHLFSYLIRAEREGGGSEDWRSELSGREEAVLSSVNVVCGLGKLYTCPALQWLFIIFFSSFSFSFSALKGDTTQGEEGTKPVQHVTGLSLESTNLCAGLARIQNSGQQRTGQRMGTQVRKSVYAQYGKSGERERGASLAEENGMAVLPEPGMDRPEEEGSVLPAAAEIPSWLPESTAVSGSSQVSEELVGAVSVVMQRETGLQEGSEEHTLAGQNRSETHFTSWEGGSFEQSSSTDSAVQKRRVQVWGQQGALLHSTDSAPCLDSLTQETGHLAELEGRCEELQAVLQQRDMELQNLREAVSESQRKTQEAEGALQALLDIKKQAEAQMQQQREGLEAARAELSQMARLRSSELESRSLECGMQEEQLRSLETESRSKDQKIQALQADMDRVQHCLAEQEGLARALRTKLEEREEALARLQELSEAASAAETALAQKAAEIGDLKQLLVQKEQEMRELNDGMSSKLVQAGEERFALTSQVAKLKGQLSELEKALEERERESDALRAQIETMKGEGEQVKRKLQAALVHRKELMKKMEEMKRDVERREGEARENDERSRAKELEKEAEVQNLIREREMHRERDREREEEMSKLEAALEEARQHLIARDAQLETLKGRIAEQDRAQAGTPLDSEKQNAESQTDAAVPSGIPLSQSGSPAGGDEEEKAELRCRLASLEAERESLQRKLQEALASRKDTIRKAKEKDRHHREQLKQQKDDYNGLLERCEEQGREREGLLQRLGELEELQAARRGPSGGEEQAERAELRQKLQAGEAETERGRAERKKLIEEVDRALLENQSLGASCESLKLAMEGILQEKDAAQKEASLARETAAQETRDWADKVRGLQEEYETLLRSYENVSDEAERVRRVLEAARQERQELAAKARAQEAARREAEERAEEARREVEAMKEKMRKFAKSKQQKILELEEENEKLREREEGKEGSRAHVELERAREELKAVAADLEAARAERDSIEQEANELRQRLEEEQARGKAEEERRLEAERQRLGTALRQAEQRLEEALKERERQAAAAQEARQAAEGREGQVQQLQSRLDESLARLAAFSRAMSSLQDDRDRVLDEAKQWESRFHSALQAKEAEVRQGEAQVRELEERLQGEAAQKEELQGAVDRSATIHGSVTRVDRSAIDHGSCTVHRSGTVHGSVTRVERSGTVHGSVTRVERSATSMHGSVTRVDRSAIDHGSCTVHRSGTVHGSVTRVERSATSMHGSVTRVDRSAIDHGSGTVHRLQRSEAEWQRRLGEAERRHQEAEASLQGESAELRASLAGAEADLARAEADLASRSAEEQAQRQRAPRALEAEREAQERRDESRRLEERARKAEEESSISKAQLESFTKAMTSLQDDRDRVLSQYKQLEERHLQVMMEKDALIQEAAGENNSLKGELRSLLAQRDDLNAEKAKLSAELHGYRDDLTQVLSMKESQHRQLLSAQLERVGALEREREQGQARVRELESRIQELERERAEAEGRIRELERERAEAEGRIREREREERQGEVREVERSAGGETARGPAASERERESEAEELREELRRAQERIASLERELRWDAGVTRTQAETAEERVAELSRDLLETEQRLLSAREEAAELRVQSEAFGRSMASLQDARDEALSRAQALQRRLEELEQGAGSPSPPAGRQGEVQGLRNALAALQSDRERLLEELQLQKAQCTKLEKEAQARERAETAEQQARERAETAEQQAREKTEAAEQLAREKETGLQELETLRQERTGWQSQAELLKQQFLAALSDKEQQIRDLNALLQDVRSSGPTHVRPKVTEEQYQREASPGADLSSEALASELRALQTESGQLKGHLNESLKELHLKELKIQQLNNKVFEEKRSVSAQLRGSAQRLNEAQSRCGALQRQLQELQDEKSKGSPEIDSAPGAPQERNLVDSKGSGMDIKELLHRLEEERERRQALEEELGAAEERLKRSTVSEWMSRQDVEPLEHAVLIEPPEGAVTKMRSGGPGLCRTLRSLFCSRQRTPLLATLYLLMVHVLLLLCMGGYL</sequence>
<keyword evidence="1" id="KW-0175">Coiled coil</keyword>
<reference evidence="4" key="1">
    <citation type="journal article" date="2021" name="Cell">
        <title>Tracing the genetic footprints of vertebrate landing in non-teleost ray-finned fishes.</title>
        <authorList>
            <person name="Bi X."/>
            <person name="Wang K."/>
            <person name="Yang L."/>
            <person name="Pan H."/>
            <person name="Jiang H."/>
            <person name="Wei Q."/>
            <person name="Fang M."/>
            <person name="Yu H."/>
            <person name="Zhu C."/>
            <person name="Cai Y."/>
            <person name="He Y."/>
            <person name="Gan X."/>
            <person name="Zeng H."/>
            <person name="Yu D."/>
            <person name="Zhu Y."/>
            <person name="Jiang H."/>
            <person name="Qiu Q."/>
            <person name="Yang H."/>
            <person name="Zhang Y.E."/>
            <person name="Wang W."/>
            <person name="Zhu M."/>
            <person name="He S."/>
            <person name="Zhang G."/>
        </authorList>
    </citation>
    <scope>NUCLEOTIDE SEQUENCE</scope>
    <source>
        <strain evidence="4">Allg_001</strain>
    </source>
</reference>
<evidence type="ECO:0000313" key="5">
    <source>
        <dbReference type="Proteomes" id="UP000736164"/>
    </source>
</evidence>
<feature type="compositionally biased region" description="Basic residues" evidence="2">
    <location>
        <begin position="1833"/>
        <end position="1842"/>
    </location>
</feature>
<feature type="region of interest" description="Disordered" evidence="2">
    <location>
        <begin position="1125"/>
        <end position="1160"/>
    </location>
</feature>
<feature type="region of interest" description="Disordered" evidence="2">
    <location>
        <begin position="1665"/>
        <end position="1704"/>
    </location>
</feature>
<feature type="region of interest" description="Disordered" evidence="2">
    <location>
        <begin position="1603"/>
        <end position="1647"/>
    </location>
</feature>
<proteinExistence type="predicted"/>
<feature type="region of interest" description="Disordered" evidence="2">
    <location>
        <begin position="2606"/>
        <end position="2652"/>
    </location>
</feature>
<feature type="region of interest" description="Disordered" evidence="2">
    <location>
        <begin position="1538"/>
        <end position="1589"/>
    </location>
</feature>
<feature type="region of interest" description="Disordered" evidence="2">
    <location>
        <begin position="1461"/>
        <end position="1517"/>
    </location>
</feature>
<evidence type="ECO:0000256" key="2">
    <source>
        <dbReference type="SAM" id="MobiDB-lite"/>
    </source>
</evidence>
<feature type="compositionally biased region" description="Polar residues" evidence="2">
    <location>
        <begin position="1135"/>
        <end position="1145"/>
    </location>
</feature>
<feature type="region of interest" description="Disordered" evidence="2">
    <location>
        <begin position="2700"/>
        <end position="2722"/>
    </location>
</feature>
<keyword evidence="3" id="KW-0812">Transmembrane</keyword>
<protein>
    <submittedName>
        <fullName evidence="4">GOGB1 protein</fullName>
    </submittedName>
</protein>
<feature type="region of interest" description="Disordered" evidence="2">
    <location>
        <begin position="2215"/>
        <end position="2269"/>
    </location>
</feature>
<gene>
    <name evidence="4" type="primary">Golgb1</name>
    <name evidence="4" type="ORF">GTO95_0011141</name>
</gene>
<feature type="region of interest" description="Disordered" evidence="2">
    <location>
        <begin position="1889"/>
        <end position="1923"/>
    </location>
</feature>
<feature type="non-terminal residue" evidence="4">
    <location>
        <position position="1"/>
    </location>
</feature>
<dbReference type="GO" id="GO:0016020">
    <property type="term" value="C:membrane"/>
    <property type="evidence" value="ECO:0007669"/>
    <property type="project" value="TreeGrafter"/>
</dbReference>
<feature type="compositionally biased region" description="Basic and acidic residues" evidence="2">
    <location>
        <begin position="465"/>
        <end position="486"/>
    </location>
</feature>
<dbReference type="EMBL" id="JAAWVO010024760">
    <property type="protein sequence ID" value="MBN3315803.1"/>
    <property type="molecule type" value="Genomic_DNA"/>
</dbReference>
<organism evidence="4 5">
    <name type="scientific">Atractosteus spatula</name>
    <name type="common">Alligator gar</name>
    <name type="synonym">Lepisosteus spatula</name>
    <dbReference type="NCBI Taxonomy" id="7917"/>
    <lineage>
        <taxon>Eukaryota</taxon>
        <taxon>Metazoa</taxon>
        <taxon>Chordata</taxon>
        <taxon>Craniata</taxon>
        <taxon>Vertebrata</taxon>
        <taxon>Euteleostomi</taxon>
        <taxon>Actinopterygii</taxon>
        <taxon>Neopterygii</taxon>
        <taxon>Holostei</taxon>
        <taxon>Semionotiformes</taxon>
        <taxon>Lepisosteidae</taxon>
        <taxon>Atractosteus</taxon>
    </lineage>
</organism>